<dbReference type="SUPFAM" id="SSF52047">
    <property type="entry name" value="RNI-like"/>
    <property type="match status" value="1"/>
</dbReference>
<dbReference type="RefSeq" id="XP_033600045.1">
    <property type="nucleotide sequence ID" value="XM_033744118.1"/>
</dbReference>
<dbReference type="Proteomes" id="UP000799437">
    <property type="component" value="Unassembled WGS sequence"/>
</dbReference>
<evidence type="ECO:0008006" key="3">
    <source>
        <dbReference type="Google" id="ProtNLM"/>
    </source>
</evidence>
<dbReference type="GeneID" id="54485172"/>
<feature type="non-terminal residue" evidence="1">
    <location>
        <position position="1"/>
    </location>
</feature>
<accession>A0A6A6W6E1</accession>
<proteinExistence type="predicted"/>
<keyword evidence="2" id="KW-1185">Reference proteome</keyword>
<evidence type="ECO:0000313" key="2">
    <source>
        <dbReference type="Proteomes" id="UP000799437"/>
    </source>
</evidence>
<gene>
    <name evidence="1" type="ORF">EJ05DRAFT_476827</name>
</gene>
<evidence type="ECO:0000313" key="1">
    <source>
        <dbReference type="EMBL" id="KAF2757594.1"/>
    </source>
</evidence>
<protein>
    <recommendedName>
        <fullName evidence="3">F-box domain-containing protein</fullName>
    </recommendedName>
</protein>
<reference evidence="1" key="1">
    <citation type="journal article" date="2020" name="Stud. Mycol.">
        <title>101 Dothideomycetes genomes: a test case for predicting lifestyles and emergence of pathogens.</title>
        <authorList>
            <person name="Haridas S."/>
            <person name="Albert R."/>
            <person name="Binder M."/>
            <person name="Bloem J."/>
            <person name="Labutti K."/>
            <person name="Salamov A."/>
            <person name="Andreopoulos B."/>
            <person name="Baker S."/>
            <person name="Barry K."/>
            <person name="Bills G."/>
            <person name="Bluhm B."/>
            <person name="Cannon C."/>
            <person name="Castanera R."/>
            <person name="Culley D."/>
            <person name="Daum C."/>
            <person name="Ezra D."/>
            <person name="Gonzalez J."/>
            <person name="Henrissat B."/>
            <person name="Kuo A."/>
            <person name="Liang C."/>
            <person name="Lipzen A."/>
            <person name="Lutzoni F."/>
            <person name="Magnuson J."/>
            <person name="Mondo S."/>
            <person name="Nolan M."/>
            <person name="Ohm R."/>
            <person name="Pangilinan J."/>
            <person name="Park H.-J."/>
            <person name="Ramirez L."/>
            <person name="Alfaro M."/>
            <person name="Sun H."/>
            <person name="Tritt A."/>
            <person name="Yoshinaga Y."/>
            <person name="Zwiers L.-H."/>
            <person name="Turgeon B."/>
            <person name="Goodwin S."/>
            <person name="Spatafora J."/>
            <person name="Crous P."/>
            <person name="Grigoriev I."/>
        </authorList>
    </citation>
    <scope>NUCLEOTIDE SEQUENCE</scope>
    <source>
        <strain evidence="1">CBS 121739</strain>
    </source>
</reference>
<sequence>MELARQFINVNGLADKTSVSMRSWMNRLTRNDVACVVSLILAQLSGLRTLSLYTGPGLTSDVFTSMLSAVFWRVFCRTPRATMSGFEKLTSFEWQDSIRSDHSRRVIILPILGACNLKHAFIAHNTKWQDVQKDVQAFWLPSTTNLTALTLLNPLVSDADIMKILTRTPRLRVFSWTSQRLGTQPFHGYKLREALLSCRHTLIELSLRLSCTSFCAPGVEPVQTPLGRLLDFTALCSIAVPIDVLLVLVRGPGDTKRVLPSTFPKTLLALTLFPPLFRRLTTAIDQPCELLRPLVQRLESMYHQCTPRLALVDIFLSRPHDVARRNTESGTVLWGTYGRVMCFQLVYRRTGRNY</sequence>
<dbReference type="AlphaFoldDB" id="A0A6A6W6E1"/>
<organism evidence="1 2">
    <name type="scientific">Pseudovirgaria hyperparasitica</name>
    <dbReference type="NCBI Taxonomy" id="470096"/>
    <lineage>
        <taxon>Eukaryota</taxon>
        <taxon>Fungi</taxon>
        <taxon>Dikarya</taxon>
        <taxon>Ascomycota</taxon>
        <taxon>Pezizomycotina</taxon>
        <taxon>Dothideomycetes</taxon>
        <taxon>Dothideomycetes incertae sedis</taxon>
        <taxon>Acrospermales</taxon>
        <taxon>Acrospermaceae</taxon>
        <taxon>Pseudovirgaria</taxon>
    </lineage>
</organism>
<dbReference type="EMBL" id="ML996573">
    <property type="protein sequence ID" value="KAF2757594.1"/>
    <property type="molecule type" value="Genomic_DNA"/>
</dbReference>
<name>A0A6A6W6E1_9PEZI</name>